<dbReference type="Proteomes" id="UP000006365">
    <property type="component" value="Chromosome"/>
</dbReference>
<evidence type="ECO:0000256" key="1">
    <source>
        <dbReference type="SAM" id="Coils"/>
    </source>
</evidence>
<dbReference type="Gene3D" id="3.30.70.60">
    <property type="match status" value="1"/>
</dbReference>
<dbReference type="GO" id="GO:0043107">
    <property type="term" value="P:type IV pilus-dependent motility"/>
    <property type="evidence" value="ECO:0007669"/>
    <property type="project" value="InterPro"/>
</dbReference>
<reference evidence="3 4" key="1">
    <citation type="journal article" date="2011" name="Stand. Genomic Sci.">
        <title>Complete genome sequence of Desulfobulbus propionicus type strain (1pr3).</title>
        <authorList>
            <person name="Pagani I."/>
            <person name="Lapidus A."/>
            <person name="Nolan M."/>
            <person name="Lucas S."/>
            <person name="Hammon N."/>
            <person name="Deshpande S."/>
            <person name="Cheng J.F."/>
            <person name="Chertkov O."/>
            <person name="Davenport K."/>
            <person name="Tapia R."/>
            <person name="Han C."/>
            <person name="Goodwin L."/>
            <person name="Pitluck S."/>
            <person name="Liolios K."/>
            <person name="Mavromatis K."/>
            <person name="Ivanova N."/>
            <person name="Mikhailova N."/>
            <person name="Pati A."/>
            <person name="Chen A."/>
            <person name="Palaniappan K."/>
            <person name="Land M."/>
            <person name="Hauser L."/>
            <person name="Chang Y.J."/>
            <person name="Jeffries C.D."/>
            <person name="Detter J.C."/>
            <person name="Brambilla E."/>
            <person name="Kannan K.P."/>
            <person name="Djao O.D."/>
            <person name="Rohde M."/>
            <person name="Pukall R."/>
            <person name="Spring S."/>
            <person name="Goker M."/>
            <person name="Sikorski J."/>
            <person name="Woyke T."/>
            <person name="Bristow J."/>
            <person name="Eisen J.A."/>
            <person name="Markowitz V."/>
            <person name="Hugenholtz P."/>
            <person name="Kyrpides N.C."/>
            <person name="Klenk H.P."/>
        </authorList>
    </citation>
    <scope>NUCLEOTIDE SEQUENCE [LARGE SCALE GENOMIC DNA]</scope>
    <source>
        <strain evidence="4">ATCC 33891 / DSM 2032 / 1pr3</strain>
    </source>
</reference>
<dbReference type="KEGG" id="dpr:Despr_3219"/>
<dbReference type="GO" id="GO:0043683">
    <property type="term" value="P:type IV pilus assembly"/>
    <property type="evidence" value="ECO:0007669"/>
    <property type="project" value="InterPro"/>
</dbReference>
<name>A0A7U4DQT0_DESPD</name>
<evidence type="ECO:0000313" key="4">
    <source>
        <dbReference type="Proteomes" id="UP000006365"/>
    </source>
</evidence>
<accession>A0A7U4DQT0</accession>
<protein>
    <submittedName>
        <fullName evidence="3">Fimbrial assembly protein PilO</fullName>
    </submittedName>
</protein>
<keyword evidence="2" id="KW-0812">Transmembrane</keyword>
<gene>
    <name evidence="3" type="ordered locus">Despr_3219</name>
</gene>
<sequence>MGLTSKKNKYDIFVDEKFIPFDKRYKILILVLAFILPVSLFYFGFLQQNLKNIENLKKQIQVSTDELNKVRRAARDLPKHQKELEDAQNEFELTSVLLPKSQEIPNLLRNISDLGKNSGLDFISFVPGAEMQKDFYAEIPIDIKIKGPYHNLGLFLDKVSKLERIVTVNNIKTEKAEQVEGEMLLSSSCRLVTYRFTNVPAPPPEQKGKKGKK</sequence>
<dbReference type="AlphaFoldDB" id="A0A7U4DQT0"/>
<evidence type="ECO:0000256" key="2">
    <source>
        <dbReference type="SAM" id="Phobius"/>
    </source>
</evidence>
<keyword evidence="2" id="KW-0472">Membrane</keyword>
<dbReference type="EMBL" id="CP002364">
    <property type="protein sequence ID" value="ADW19347.1"/>
    <property type="molecule type" value="Genomic_DNA"/>
</dbReference>
<evidence type="ECO:0000313" key="3">
    <source>
        <dbReference type="EMBL" id="ADW19347.1"/>
    </source>
</evidence>
<dbReference type="InterPro" id="IPR007445">
    <property type="entry name" value="PilO"/>
</dbReference>
<feature type="transmembrane region" description="Helical" evidence="2">
    <location>
        <begin position="27"/>
        <end position="45"/>
    </location>
</feature>
<keyword evidence="1" id="KW-0175">Coiled coil</keyword>
<dbReference type="PANTHER" id="PTHR39555">
    <property type="entry name" value="FIMBRIAL ASSEMBLY PROTEIN PILO-LIKE PROTEIN-RELATED"/>
    <property type="match status" value="1"/>
</dbReference>
<dbReference type="InterPro" id="IPR014717">
    <property type="entry name" value="Transl_elong_EF1B/ribsomal_bS6"/>
</dbReference>
<keyword evidence="2" id="KW-1133">Transmembrane helix</keyword>
<feature type="coiled-coil region" evidence="1">
    <location>
        <begin position="46"/>
        <end position="90"/>
    </location>
</feature>
<organism evidence="3 4">
    <name type="scientific">Desulfobulbus propionicus (strain ATCC 33891 / DSM 2032 / VKM B-1956 / 1pr3)</name>
    <dbReference type="NCBI Taxonomy" id="577650"/>
    <lineage>
        <taxon>Bacteria</taxon>
        <taxon>Pseudomonadati</taxon>
        <taxon>Thermodesulfobacteriota</taxon>
        <taxon>Desulfobulbia</taxon>
        <taxon>Desulfobulbales</taxon>
        <taxon>Desulfobulbaceae</taxon>
        <taxon>Desulfobulbus</taxon>
    </lineage>
</organism>
<dbReference type="Pfam" id="PF04350">
    <property type="entry name" value="PilO"/>
    <property type="match status" value="1"/>
</dbReference>
<proteinExistence type="predicted"/>
<dbReference type="PANTHER" id="PTHR39555:SF1">
    <property type="entry name" value="TYPE IV PILUS INNER MEMBRANE COMPONENT PILO"/>
    <property type="match status" value="1"/>
</dbReference>
<keyword evidence="4" id="KW-1185">Reference proteome</keyword>
<dbReference type="RefSeq" id="WP_015725871.1">
    <property type="nucleotide sequence ID" value="NC_014972.1"/>
</dbReference>